<dbReference type="Gene3D" id="3.20.20.140">
    <property type="entry name" value="Metal-dependent hydrolases"/>
    <property type="match status" value="1"/>
</dbReference>
<dbReference type="OrthoDB" id="9787654at2"/>
<reference evidence="3" key="1">
    <citation type="submission" date="2016-10" db="EMBL/GenBank/DDBJ databases">
        <authorList>
            <person name="Varghese N."/>
            <person name="Submissions S."/>
        </authorList>
    </citation>
    <scope>NUCLEOTIDE SEQUENCE [LARGE SCALE GENOMIC DNA]</scope>
    <source>
        <strain evidence="3">DSM 17101</strain>
    </source>
</reference>
<dbReference type="PANTHER" id="PTHR35563">
    <property type="entry name" value="BARREL METAL-DEPENDENT HYDROLASE, PUTATIVE (AFU_ORTHOLOGUE AFUA_1G16240)-RELATED"/>
    <property type="match status" value="1"/>
</dbReference>
<protein>
    <submittedName>
        <fullName evidence="2">Predicted metal-dependent hydrolase, TIM-barrel fold</fullName>
    </submittedName>
</protein>
<sequence>MPDYLPFDPHPRAPVPLPPPLACDSQFHVFGPRERYPVRAGAAYEMPTATWQAAQRLHATLGIARGVIVQATTYGADHAVVLDALAALNAGGPRRYMGCANAAVLLERDDAYLQTLHDAGVRGARFTRGGLGIQFTADQMDRALARVRELGWYVKVQPEPSGIAGQMQAFDALRDVPVVMDHMGRADPALGEADPNLACMRELLARGNCWVMLSLSEKLSHEGPPWNDVVPLAQRLIAAAPDRCIWGSDWPHPVSVKQPPNEGELLELLYRFAPDAATRERILVANPARLFGFDTP</sequence>
<evidence type="ECO:0000313" key="3">
    <source>
        <dbReference type="Proteomes" id="UP000199317"/>
    </source>
</evidence>
<dbReference type="SUPFAM" id="SSF51556">
    <property type="entry name" value="Metallo-dependent hydrolases"/>
    <property type="match status" value="1"/>
</dbReference>
<dbReference type="EMBL" id="FNJL01000046">
    <property type="protein sequence ID" value="SDP92635.1"/>
    <property type="molecule type" value="Genomic_DNA"/>
</dbReference>
<evidence type="ECO:0000313" key="2">
    <source>
        <dbReference type="EMBL" id="SDP92635.1"/>
    </source>
</evidence>
<feature type="domain" description="Amidohydrolase-related" evidence="1">
    <location>
        <begin position="23"/>
        <end position="293"/>
    </location>
</feature>
<dbReference type="Pfam" id="PF04909">
    <property type="entry name" value="Amidohydro_2"/>
    <property type="match status" value="1"/>
</dbReference>
<dbReference type="PANTHER" id="PTHR35563:SF2">
    <property type="entry name" value="BARREL METAL-DEPENDENT HYDROLASE, PUTATIVE (AFU_ORTHOLOGUE AFUA_1G16240)-RELATED"/>
    <property type="match status" value="1"/>
</dbReference>
<accession>A0A1H0WQB2</accession>
<dbReference type="InterPro" id="IPR032466">
    <property type="entry name" value="Metal_Hydrolase"/>
</dbReference>
<dbReference type="GO" id="GO:0016787">
    <property type="term" value="F:hydrolase activity"/>
    <property type="evidence" value="ECO:0007669"/>
    <property type="project" value="UniProtKB-KW"/>
</dbReference>
<evidence type="ECO:0000259" key="1">
    <source>
        <dbReference type="Pfam" id="PF04909"/>
    </source>
</evidence>
<name>A0A1H0WQB2_9BURK</name>
<dbReference type="InterPro" id="IPR006680">
    <property type="entry name" value="Amidohydro-rel"/>
</dbReference>
<dbReference type="AlphaFoldDB" id="A0A1H0WQB2"/>
<keyword evidence="2" id="KW-0378">Hydrolase</keyword>
<organism evidence="2 3">
    <name type="scientific">Paracidovorax cattleyae</name>
    <dbReference type="NCBI Taxonomy" id="80868"/>
    <lineage>
        <taxon>Bacteria</taxon>
        <taxon>Pseudomonadati</taxon>
        <taxon>Pseudomonadota</taxon>
        <taxon>Betaproteobacteria</taxon>
        <taxon>Burkholderiales</taxon>
        <taxon>Comamonadaceae</taxon>
        <taxon>Paracidovorax</taxon>
    </lineage>
</organism>
<dbReference type="RefSeq" id="WP_092839901.1">
    <property type="nucleotide sequence ID" value="NZ_FNJL01000046.1"/>
</dbReference>
<proteinExistence type="predicted"/>
<keyword evidence="3" id="KW-1185">Reference proteome</keyword>
<dbReference type="Proteomes" id="UP000199317">
    <property type="component" value="Unassembled WGS sequence"/>
</dbReference>
<dbReference type="InterPro" id="IPR052358">
    <property type="entry name" value="Aro_Compnd_Degr_Hydrolases"/>
</dbReference>
<gene>
    <name evidence="2" type="ORF">SAMN04489708_14614</name>
</gene>